<evidence type="ECO:0000256" key="7">
    <source>
        <dbReference type="ARBA" id="ARBA00058683"/>
    </source>
</evidence>
<evidence type="ECO:0000256" key="2">
    <source>
        <dbReference type="ARBA" id="ARBA00009347"/>
    </source>
</evidence>
<evidence type="ECO:0000259" key="11">
    <source>
        <dbReference type="Pfam" id="PF00441"/>
    </source>
</evidence>
<evidence type="ECO:0000256" key="6">
    <source>
        <dbReference type="ARBA" id="ARBA00051388"/>
    </source>
</evidence>
<dbReference type="RefSeq" id="WP_092409003.1">
    <property type="nucleotide sequence ID" value="NZ_FOVF01000022.1"/>
</dbReference>
<keyword evidence="16" id="KW-1185">Reference proteome</keyword>
<keyword evidence="4 10" id="KW-0274">FAD</keyword>
<dbReference type="InterPro" id="IPR025878">
    <property type="entry name" value="Acyl-CoA_dh-like_C_dom"/>
</dbReference>
<evidence type="ECO:0000259" key="14">
    <source>
        <dbReference type="Pfam" id="PF12806"/>
    </source>
</evidence>
<protein>
    <recommendedName>
        <fullName evidence="9">3-methylmercaptopropionyl-CoA dehydrogenase</fullName>
        <ecNumber evidence="8">1.3.99.41</ecNumber>
    </recommendedName>
</protein>
<dbReference type="SUPFAM" id="SSF56645">
    <property type="entry name" value="Acyl-CoA dehydrogenase NM domain-like"/>
    <property type="match status" value="1"/>
</dbReference>
<dbReference type="Pfam" id="PF02770">
    <property type="entry name" value="Acyl-CoA_dh_M"/>
    <property type="match status" value="1"/>
</dbReference>
<dbReference type="SUPFAM" id="SSF47203">
    <property type="entry name" value="Acyl-CoA dehydrogenase C-terminal domain-like"/>
    <property type="match status" value="1"/>
</dbReference>
<dbReference type="InterPro" id="IPR052166">
    <property type="entry name" value="Diverse_Acyl-CoA_DH"/>
</dbReference>
<dbReference type="Gene3D" id="1.10.540.10">
    <property type="entry name" value="Acyl-CoA dehydrogenase/oxidase, N-terminal domain"/>
    <property type="match status" value="1"/>
</dbReference>
<evidence type="ECO:0000313" key="16">
    <source>
        <dbReference type="Proteomes" id="UP000198575"/>
    </source>
</evidence>
<comment type="catalytic activity">
    <reaction evidence="6">
        <text>3-(methylsulfanyl)propanoyl-CoA + oxidized [electron-transfer flavoprotein] + H(+) = 3-(methylsulfanyl)acryloyl-CoA + reduced [electron-transfer flavoprotein]</text>
        <dbReference type="Rhea" id="RHEA:52612"/>
        <dbReference type="Rhea" id="RHEA-COMP:10685"/>
        <dbReference type="Rhea" id="RHEA-COMP:10686"/>
        <dbReference type="ChEBI" id="CHEBI:15378"/>
        <dbReference type="ChEBI" id="CHEBI:57692"/>
        <dbReference type="ChEBI" id="CHEBI:58307"/>
        <dbReference type="ChEBI" id="CHEBI:82815"/>
        <dbReference type="ChEBI" id="CHEBI:84994"/>
        <dbReference type="EC" id="1.3.99.41"/>
    </reaction>
    <physiologicalReaction direction="left-to-right" evidence="6">
        <dbReference type="Rhea" id="RHEA:52613"/>
    </physiologicalReaction>
</comment>
<dbReference type="STRING" id="578942.SAMN05216289_12230"/>
<evidence type="ECO:0000259" key="12">
    <source>
        <dbReference type="Pfam" id="PF02770"/>
    </source>
</evidence>
<dbReference type="AlphaFoldDB" id="A0A1I4Z3I7"/>
<comment type="function">
    <text evidence="7">Involved in the assimilation of dimethylsulphoniopropionate (DMSP), an important compound in the fixation of carbon in marine phytoplankton, by mediating the conversion of 3-(methylthio)propanoyl-CoA (MMPA-CoA) to 3-(methylthio)acryloyl-CoA (MTA-CoA).</text>
</comment>
<evidence type="ECO:0000256" key="5">
    <source>
        <dbReference type="ARBA" id="ARBA00023002"/>
    </source>
</evidence>
<dbReference type="InterPro" id="IPR009100">
    <property type="entry name" value="AcylCoA_DH/oxidase_NM_dom_sf"/>
</dbReference>
<gene>
    <name evidence="15" type="ORF">SAMN05216289_12230</name>
</gene>
<dbReference type="GO" id="GO:0016627">
    <property type="term" value="F:oxidoreductase activity, acting on the CH-CH group of donors"/>
    <property type="evidence" value="ECO:0007669"/>
    <property type="project" value="InterPro"/>
</dbReference>
<feature type="domain" description="Acyl-CoA dehydrogenase/oxidase N-terminal" evidence="13">
    <location>
        <begin position="41"/>
        <end position="159"/>
    </location>
</feature>
<dbReference type="Gene3D" id="2.40.110.10">
    <property type="entry name" value="Butyryl-CoA Dehydrogenase, subunit A, domain 2"/>
    <property type="match status" value="1"/>
</dbReference>
<accession>A0A1I4Z3I7</accession>
<dbReference type="InterPro" id="IPR036250">
    <property type="entry name" value="AcylCo_DH-like_C"/>
</dbReference>
<dbReference type="FunFam" id="2.40.110.10:FF:000031">
    <property type="entry name" value="Acyl-CoA dehydrogenase, putative"/>
    <property type="match status" value="1"/>
</dbReference>
<evidence type="ECO:0000256" key="4">
    <source>
        <dbReference type="ARBA" id="ARBA00022827"/>
    </source>
</evidence>
<dbReference type="EC" id="1.3.99.41" evidence="8"/>
<dbReference type="Pfam" id="PF02771">
    <property type="entry name" value="Acyl-CoA_dh_N"/>
    <property type="match status" value="1"/>
</dbReference>
<comment type="similarity">
    <text evidence="2 10">Belongs to the acyl-CoA dehydrogenase family.</text>
</comment>
<keyword evidence="3 10" id="KW-0285">Flavoprotein</keyword>
<proteinExistence type="inferred from homology"/>
<dbReference type="InterPro" id="IPR009075">
    <property type="entry name" value="AcylCo_DH/oxidase_C"/>
</dbReference>
<evidence type="ECO:0000256" key="9">
    <source>
        <dbReference type="ARBA" id="ARBA00069043"/>
    </source>
</evidence>
<dbReference type="InterPro" id="IPR013786">
    <property type="entry name" value="AcylCoA_DH/ox_N"/>
</dbReference>
<dbReference type="EMBL" id="FOVF01000022">
    <property type="protein sequence ID" value="SFN44845.1"/>
    <property type="molecule type" value="Genomic_DNA"/>
</dbReference>
<evidence type="ECO:0000256" key="8">
    <source>
        <dbReference type="ARBA" id="ARBA00066694"/>
    </source>
</evidence>
<dbReference type="Pfam" id="PF12806">
    <property type="entry name" value="Acyl-CoA_dh_C"/>
    <property type="match status" value="1"/>
</dbReference>
<dbReference type="OrthoDB" id="9764895at2"/>
<evidence type="ECO:0000256" key="1">
    <source>
        <dbReference type="ARBA" id="ARBA00001974"/>
    </source>
</evidence>
<evidence type="ECO:0000256" key="3">
    <source>
        <dbReference type="ARBA" id="ARBA00022630"/>
    </source>
</evidence>
<evidence type="ECO:0000256" key="10">
    <source>
        <dbReference type="RuleBase" id="RU362125"/>
    </source>
</evidence>
<dbReference type="Pfam" id="PF00441">
    <property type="entry name" value="Acyl-CoA_dh_1"/>
    <property type="match status" value="1"/>
</dbReference>
<dbReference type="PANTHER" id="PTHR42803">
    <property type="entry name" value="ACYL-COA DEHYDROGENASE"/>
    <property type="match status" value="1"/>
</dbReference>
<name>A0A1I4Z3I7_9GAMM</name>
<dbReference type="Gene3D" id="1.20.140.10">
    <property type="entry name" value="Butyryl-CoA Dehydrogenase, subunit A, domain 3"/>
    <property type="match status" value="1"/>
</dbReference>
<dbReference type="GO" id="GO:0050660">
    <property type="term" value="F:flavin adenine dinucleotide binding"/>
    <property type="evidence" value="ECO:0007669"/>
    <property type="project" value="InterPro"/>
</dbReference>
<dbReference type="Proteomes" id="UP000198575">
    <property type="component" value="Unassembled WGS sequence"/>
</dbReference>
<keyword evidence="5 10" id="KW-0560">Oxidoreductase</keyword>
<reference evidence="15 16" key="1">
    <citation type="submission" date="2016-10" db="EMBL/GenBank/DDBJ databases">
        <authorList>
            <person name="de Groot N.N."/>
        </authorList>
    </citation>
    <scope>NUCLEOTIDE SEQUENCE [LARGE SCALE GENOMIC DNA]</scope>
    <source>
        <strain evidence="15 16">CGMCC 1.7659</strain>
    </source>
</reference>
<sequence>MTQYNAPLKDIRFALQDVLGASALFERLPGFESATPDLLDAVLEEAARFAEQVLAPINFSGDQEGCELDKASASVRTPSGFKEAYAQYVEGGWPTLTTPESFGGQGLPETVGAIVKEMIDSANVSWGNFPMLSHGSVEALKAHGEAWQQEAFLKPITEGRWTGTMCLTEPHCGTDLGLLKTRAEPAADGSYRLSGTKIFITAGEHDLTENIVHLVLARLPDAPPGVKGISLFIVPKFKVGKDGQLGERNSLAVGSIEHKMGIKASVTCVMNFDQAEAWLIGAPNKGLMAMFTMMNTARLAVGVQGLGLIERGYQNSRNYALDRLQMRSLSGPKYPDKPADPLIVHPDVRRMLLTQKAFAEGCRVLALYAYMQHDISTHSPDEGERKRGEELVSFLTPIVKGLLTELAQEATYDAVQIFGGHGYIAETGIEQFARDARITTLYEGTTQIQANDLLGRKILQLNGAGLKHFLGEISTFCQEGASNTALGEFIAPLAIVTKEWSELTQEIAKRAQANPEEIGAAAVDYLFYSGYVALAYCWARSVAALADSSATEDFKDAKRHTARFYFTRILPRIHAHGAAIRAGADTLMAMPESQFA</sequence>
<comment type="cofactor">
    <cofactor evidence="1 10">
        <name>FAD</name>
        <dbReference type="ChEBI" id="CHEBI:57692"/>
    </cofactor>
</comment>
<dbReference type="InterPro" id="IPR037069">
    <property type="entry name" value="AcylCoA_DH/ox_N_sf"/>
</dbReference>
<dbReference type="InterPro" id="IPR006091">
    <property type="entry name" value="Acyl-CoA_Oxase/DH_mid-dom"/>
</dbReference>
<dbReference type="PANTHER" id="PTHR42803:SF1">
    <property type="entry name" value="BROAD-SPECIFICITY LINEAR ACYL-COA DEHYDROGENASE FADE5"/>
    <property type="match status" value="1"/>
</dbReference>
<feature type="domain" description="Acyl-CoA oxidase/dehydrogenase middle" evidence="12">
    <location>
        <begin position="165"/>
        <end position="274"/>
    </location>
</feature>
<feature type="domain" description="Acetyl-CoA dehydrogenase-like C-terminal" evidence="14">
    <location>
        <begin position="469"/>
        <end position="591"/>
    </location>
</feature>
<organism evidence="15 16">
    <name type="scientific">Dokdonella immobilis</name>
    <dbReference type="NCBI Taxonomy" id="578942"/>
    <lineage>
        <taxon>Bacteria</taxon>
        <taxon>Pseudomonadati</taxon>
        <taxon>Pseudomonadota</taxon>
        <taxon>Gammaproteobacteria</taxon>
        <taxon>Lysobacterales</taxon>
        <taxon>Rhodanobacteraceae</taxon>
        <taxon>Dokdonella</taxon>
    </lineage>
</organism>
<feature type="domain" description="Acyl-CoA dehydrogenase/oxidase C-terminal" evidence="11">
    <location>
        <begin position="284"/>
        <end position="453"/>
    </location>
</feature>
<evidence type="ECO:0000313" key="15">
    <source>
        <dbReference type="EMBL" id="SFN44845.1"/>
    </source>
</evidence>
<evidence type="ECO:0000259" key="13">
    <source>
        <dbReference type="Pfam" id="PF02771"/>
    </source>
</evidence>
<dbReference type="InterPro" id="IPR046373">
    <property type="entry name" value="Acyl-CoA_Oxase/DH_mid-dom_sf"/>
</dbReference>